<name>A0A146KFE7_9EUKA</name>
<evidence type="ECO:0000313" key="2">
    <source>
        <dbReference type="EMBL" id="JAP94355.1"/>
    </source>
</evidence>
<dbReference type="Pfam" id="PF13306">
    <property type="entry name" value="LRR_5"/>
    <property type="match status" value="2"/>
</dbReference>
<dbReference type="AlphaFoldDB" id="A0A146KFE7"/>
<reference evidence="2" key="1">
    <citation type="submission" date="2015-07" db="EMBL/GenBank/DDBJ databases">
        <title>Adaptation to a free-living lifestyle via gene acquisitions in the diplomonad Trepomonas sp. PC1.</title>
        <authorList>
            <person name="Xu F."/>
            <person name="Jerlstrom-Hultqvist J."/>
            <person name="Kolisko M."/>
            <person name="Simpson A.G.B."/>
            <person name="Roger A.J."/>
            <person name="Svard S.G."/>
            <person name="Andersson J.O."/>
        </authorList>
    </citation>
    <scope>NUCLEOTIDE SEQUENCE</scope>
    <source>
        <strain evidence="2">PC1</strain>
    </source>
</reference>
<feature type="non-terminal residue" evidence="2">
    <location>
        <position position="1"/>
    </location>
</feature>
<gene>
    <name evidence="2" type="ORF">TPC1_13021</name>
</gene>
<dbReference type="SUPFAM" id="SSF52058">
    <property type="entry name" value="L domain-like"/>
    <property type="match status" value="1"/>
</dbReference>
<protein>
    <submittedName>
        <fullName evidence="2">Leucine rich repeats-containing protein</fullName>
    </submittedName>
</protein>
<dbReference type="InterPro" id="IPR032675">
    <property type="entry name" value="LRR_dom_sf"/>
</dbReference>
<proteinExistence type="predicted"/>
<accession>A0A146KFE7</accession>
<sequence length="471" mass="54593">YSSYENSEISNDESRSEISSDETQDDITCDGTIHLIQNTLFILSRRVTQDQMEEGYKDVVMNIVAPFLEAVGHSTFQEFYLLRYVYAPCLFKIGSNGFRDCMALLKIEAVLRQLNIRALSCAYSLTFIDLSKVKVIRRQACDNCANLIEVHNQNLTTIQRQSFSECTNLRLINFESVAECDDFVECDSIRFIRFPKLKEFIDLGADIQVTADSDPVQLEGRDVIQQLPDMKQFYRTRVTKQEMSTMMEMSKTAEEFVYNNLLVSSSCEISNIPSRIRGVVLLKATEIKAKQFQRRYQIIFAHCPNVQIVGKCAFIDCYGLKRFYSEQLQELKEICFYNCKALCEIDVSKVVTIEVQSFAFCESLLKLQFKSLESIPGGCFDGCSRLSLVIGEKLKDVHEVAFYYYHRCFRLYAPFVKQHKLKTSIKTRFQEDLMGEKFVERTGFQLRCKALEQQCIMIRKTKEIQQKINRE</sequence>
<dbReference type="PANTHER" id="PTHR45661:SF3">
    <property type="entry name" value="IG-LIKE DOMAIN-CONTAINING PROTEIN"/>
    <property type="match status" value="1"/>
</dbReference>
<dbReference type="EMBL" id="GDID01002251">
    <property type="protein sequence ID" value="JAP94355.1"/>
    <property type="molecule type" value="Transcribed_RNA"/>
</dbReference>
<dbReference type="PANTHER" id="PTHR45661">
    <property type="entry name" value="SURFACE ANTIGEN"/>
    <property type="match status" value="1"/>
</dbReference>
<dbReference type="InterPro" id="IPR053139">
    <property type="entry name" value="Surface_bspA-like"/>
</dbReference>
<organism evidence="2">
    <name type="scientific">Trepomonas sp. PC1</name>
    <dbReference type="NCBI Taxonomy" id="1076344"/>
    <lineage>
        <taxon>Eukaryota</taxon>
        <taxon>Metamonada</taxon>
        <taxon>Diplomonadida</taxon>
        <taxon>Hexamitidae</taxon>
        <taxon>Hexamitinae</taxon>
        <taxon>Trepomonas</taxon>
    </lineage>
</organism>
<dbReference type="Gene3D" id="3.80.10.10">
    <property type="entry name" value="Ribonuclease Inhibitor"/>
    <property type="match status" value="2"/>
</dbReference>
<evidence type="ECO:0000256" key="1">
    <source>
        <dbReference type="SAM" id="MobiDB-lite"/>
    </source>
</evidence>
<feature type="region of interest" description="Disordered" evidence="1">
    <location>
        <begin position="1"/>
        <end position="25"/>
    </location>
</feature>
<dbReference type="InterPro" id="IPR026906">
    <property type="entry name" value="LRR_5"/>
</dbReference>
<feature type="non-terminal residue" evidence="2">
    <location>
        <position position="471"/>
    </location>
</feature>